<protein>
    <submittedName>
        <fullName evidence="3">Uncharacterized protein LOC108616857</fullName>
    </submittedName>
</protein>
<dbReference type="GeneID" id="108616857"/>
<reference evidence="3" key="3">
    <citation type="submission" date="2025-08" db="UniProtKB">
        <authorList>
            <consortium name="RefSeq"/>
        </authorList>
    </citation>
    <scope>IDENTIFICATION</scope>
    <source>
        <tissue evidence="3">Whole organism</tissue>
    </source>
</reference>
<accession>A0ABM1PKV1</accession>
<feature type="transmembrane region" description="Helical" evidence="1">
    <location>
        <begin position="239"/>
        <end position="257"/>
    </location>
</feature>
<keyword evidence="1" id="KW-1133">Transmembrane helix</keyword>
<feature type="transmembrane region" description="Helical" evidence="1">
    <location>
        <begin position="77"/>
        <end position="97"/>
    </location>
</feature>
<evidence type="ECO:0000313" key="3">
    <source>
        <dbReference type="RefSeq" id="XP_017867837.1"/>
    </source>
</evidence>
<keyword evidence="1" id="KW-0472">Membrane</keyword>
<feature type="transmembrane region" description="Helical" evidence="1">
    <location>
        <begin position="277"/>
        <end position="300"/>
    </location>
</feature>
<evidence type="ECO:0000313" key="2">
    <source>
        <dbReference type="Proteomes" id="UP000694904"/>
    </source>
</evidence>
<feature type="transmembrane region" description="Helical" evidence="1">
    <location>
        <begin position="104"/>
        <end position="122"/>
    </location>
</feature>
<organism evidence="2 3">
    <name type="scientific">Drosophila arizonae</name>
    <name type="common">Fruit fly</name>
    <dbReference type="NCBI Taxonomy" id="7263"/>
    <lineage>
        <taxon>Eukaryota</taxon>
        <taxon>Metazoa</taxon>
        <taxon>Ecdysozoa</taxon>
        <taxon>Arthropoda</taxon>
        <taxon>Hexapoda</taxon>
        <taxon>Insecta</taxon>
        <taxon>Pterygota</taxon>
        <taxon>Neoptera</taxon>
        <taxon>Endopterygota</taxon>
        <taxon>Diptera</taxon>
        <taxon>Brachycera</taxon>
        <taxon>Muscomorpha</taxon>
        <taxon>Ephydroidea</taxon>
        <taxon>Drosophilidae</taxon>
        <taxon>Drosophila</taxon>
    </lineage>
</organism>
<evidence type="ECO:0000256" key="1">
    <source>
        <dbReference type="SAM" id="Phobius"/>
    </source>
</evidence>
<dbReference type="RefSeq" id="XP_017867837.1">
    <property type="nucleotide sequence ID" value="XM_018012348.1"/>
</dbReference>
<dbReference type="Proteomes" id="UP000694904">
    <property type="component" value="Chromosome 2"/>
</dbReference>
<keyword evidence="1" id="KW-0812">Transmembrane</keyword>
<gene>
    <name evidence="3" type="primary">LOC108616857</name>
</gene>
<proteinExistence type="predicted"/>
<reference evidence="2" key="2">
    <citation type="journal article" date="2016" name="G3 (Bethesda)">
        <title>Genome Evolution in Three Species of Cactophilic Drosophila.</title>
        <authorList>
            <person name="Sanchez-Flores A."/>
            <person name="Penazola F."/>
            <person name="Carpinteyro-Ponce J."/>
            <person name="Nazario-Yepiz N."/>
            <person name="Abreu-Goodger C."/>
            <person name="Machado C.A."/>
            <person name="Markow T.A."/>
        </authorList>
    </citation>
    <scope>NUCLEOTIDE SEQUENCE [LARGE SCALE GENOMIC DNA]</scope>
</reference>
<keyword evidence="2" id="KW-1185">Reference proteome</keyword>
<reference evidence="2" key="1">
    <citation type="journal article" date="1997" name="Nucleic Acids Res.">
        <title>tRNAscan-SE: a program for improved detection of transfer RNA genes in genomic sequence.</title>
        <authorList>
            <person name="Lowe T.M."/>
            <person name="Eddy S.R."/>
        </authorList>
    </citation>
    <scope>NUCLEOTIDE SEQUENCE [LARGE SCALE GENOMIC DNA]</scope>
</reference>
<sequence>MVAPSKLFGYPMSHVHCGNIIHSQPNQSCTQALLWNMYRNHVSSAKYYLPTLVLMPLILNCRRLNKRRLWSTAKNYLETMFFASTINALTFYLICICRRLNGRFVYLCTPFLSNYLAAYINWWAPPKVLQFFITGITHAAMEAVLRQMNAGLVRSRPAQTLLFMLSSLVVLRQQQKHIYSGFWFIKPNPMTLDYSKWPLLRRLKQASLELCKYFGIGFTIDLFSVLMRLNLQKLRLKTTSFIVTYMGLYKIVQVLFARKLEMKQLNLLAAFVSGASYGLFSHVPFSYMCFAVVIAIQALYKDLCKVDVSHNKRLAALLSMPWAKLLIPPTSAYLTNCMFYKQHVLSSLAKSFMDDTCDNNVNRIYTLIQLPVETIYKMAQAGPEPNFFF</sequence>
<name>A0ABM1PKV1_DROAR</name>